<evidence type="ECO:0000256" key="2">
    <source>
        <dbReference type="ARBA" id="ARBA00023125"/>
    </source>
</evidence>
<organism evidence="6 7">
    <name type="scientific">Actinocorallia aurantiaca</name>
    <dbReference type="NCBI Taxonomy" id="46204"/>
    <lineage>
        <taxon>Bacteria</taxon>
        <taxon>Bacillati</taxon>
        <taxon>Actinomycetota</taxon>
        <taxon>Actinomycetes</taxon>
        <taxon>Streptosporangiales</taxon>
        <taxon>Thermomonosporaceae</taxon>
        <taxon>Actinocorallia</taxon>
    </lineage>
</organism>
<evidence type="ECO:0000256" key="4">
    <source>
        <dbReference type="SAM" id="MobiDB-lite"/>
    </source>
</evidence>
<gene>
    <name evidence="6" type="ORF">GCM10010439_17460</name>
</gene>
<evidence type="ECO:0000313" key="7">
    <source>
        <dbReference type="Proteomes" id="UP001501842"/>
    </source>
</evidence>
<dbReference type="Gene3D" id="1.10.10.60">
    <property type="entry name" value="Homeodomain-like"/>
    <property type="match status" value="2"/>
</dbReference>
<comment type="caution">
    <text evidence="6">The sequence shown here is derived from an EMBL/GenBank/DDBJ whole genome shotgun (WGS) entry which is preliminary data.</text>
</comment>
<evidence type="ECO:0000313" key="6">
    <source>
        <dbReference type="EMBL" id="GAA2723081.1"/>
    </source>
</evidence>
<dbReference type="InterPro" id="IPR018060">
    <property type="entry name" value="HTH_AraC"/>
</dbReference>
<protein>
    <recommendedName>
        <fullName evidence="5">HTH araC/xylS-type domain-containing protein</fullName>
    </recommendedName>
</protein>
<dbReference type="PANTHER" id="PTHR46796:SF13">
    <property type="entry name" value="HTH-TYPE TRANSCRIPTIONAL ACTIVATOR RHAS"/>
    <property type="match status" value="1"/>
</dbReference>
<evidence type="ECO:0000259" key="5">
    <source>
        <dbReference type="PROSITE" id="PS01124"/>
    </source>
</evidence>
<name>A0ABN3U2J1_9ACTN</name>
<keyword evidence="2" id="KW-0238">DNA-binding</keyword>
<accession>A0ABN3U2J1</accession>
<feature type="compositionally biased region" description="Basic and acidic residues" evidence="4">
    <location>
        <begin position="266"/>
        <end position="299"/>
    </location>
</feature>
<evidence type="ECO:0000256" key="3">
    <source>
        <dbReference type="ARBA" id="ARBA00023163"/>
    </source>
</evidence>
<dbReference type="PANTHER" id="PTHR46796">
    <property type="entry name" value="HTH-TYPE TRANSCRIPTIONAL ACTIVATOR RHAS-RELATED"/>
    <property type="match status" value="1"/>
</dbReference>
<keyword evidence="1" id="KW-0805">Transcription regulation</keyword>
<keyword evidence="3" id="KW-0804">Transcription</keyword>
<dbReference type="Pfam" id="PF12833">
    <property type="entry name" value="HTH_18"/>
    <property type="match status" value="1"/>
</dbReference>
<sequence>METAQAGTAAAVPGSVWEMSSLRHVRLPAGMALDGPPDPGWALVLDGAVSLETAAGTEPLAGGDAVLVDGRTAHRILASEPSGLVVADLRLAVPAHRLPSPLVVRDFGGRHNGVSALVGKCQLGDARRTSFFAASYGNLIGAAMTDSWLEEEGRDDTSPDPAVASVVAAVTARPGEPWTVEGMARLAHLSRSALGERFRRELGRSPVEVLREVRMREARRLLGDASRPVEHVAFAVGYGSAAAFSRAFSARHGVAPQAWRGASPTRDAEHREAQAGHDGGRRAEQERGRDAVRVEEHAS</sequence>
<feature type="domain" description="HTH araC/xylS-type" evidence="5">
    <location>
        <begin position="164"/>
        <end position="262"/>
    </location>
</feature>
<dbReference type="InterPro" id="IPR009057">
    <property type="entry name" value="Homeodomain-like_sf"/>
</dbReference>
<dbReference type="Proteomes" id="UP001501842">
    <property type="component" value="Unassembled WGS sequence"/>
</dbReference>
<reference evidence="6 7" key="1">
    <citation type="journal article" date="2019" name="Int. J. Syst. Evol. Microbiol.">
        <title>The Global Catalogue of Microorganisms (GCM) 10K type strain sequencing project: providing services to taxonomists for standard genome sequencing and annotation.</title>
        <authorList>
            <consortium name="The Broad Institute Genomics Platform"/>
            <consortium name="The Broad Institute Genome Sequencing Center for Infectious Disease"/>
            <person name="Wu L."/>
            <person name="Ma J."/>
        </authorList>
    </citation>
    <scope>NUCLEOTIDE SEQUENCE [LARGE SCALE GENOMIC DNA]</scope>
    <source>
        <strain evidence="6 7">JCM 8201</strain>
    </source>
</reference>
<evidence type="ECO:0000256" key="1">
    <source>
        <dbReference type="ARBA" id="ARBA00023015"/>
    </source>
</evidence>
<dbReference type="SUPFAM" id="SSF46689">
    <property type="entry name" value="Homeodomain-like"/>
    <property type="match status" value="1"/>
</dbReference>
<dbReference type="InterPro" id="IPR050204">
    <property type="entry name" value="AraC_XylS_family_regulators"/>
</dbReference>
<keyword evidence="7" id="KW-1185">Reference proteome</keyword>
<dbReference type="EMBL" id="BAAATZ010000006">
    <property type="protein sequence ID" value="GAA2723081.1"/>
    <property type="molecule type" value="Genomic_DNA"/>
</dbReference>
<dbReference type="SMART" id="SM00342">
    <property type="entry name" value="HTH_ARAC"/>
    <property type="match status" value="1"/>
</dbReference>
<feature type="region of interest" description="Disordered" evidence="4">
    <location>
        <begin position="258"/>
        <end position="299"/>
    </location>
</feature>
<proteinExistence type="predicted"/>
<dbReference type="PROSITE" id="PS01124">
    <property type="entry name" value="HTH_ARAC_FAMILY_2"/>
    <property type="match status" value="1"/>
</dbReference>